<evidence type="ECO:0000313" key="2">
    <source>
        <dbReference type="Proteomes" id="UP000046680"/>
    </source>
</evidence>
<dbReference type="EMBL" id="CGCX01000103">
    <property type="protein sequence ID" value="CFR67207.1"/>
    <property type="molecule type" value="Genomic_DNA"/>
</dbReference>
<protein>
    <submittedName>
        <fullName evidence="1">Phosphate transport system permease protein pstC 1</fullName>
    </submittedName>
</protein>
<sequence>MLMVITLLTNVAARGMVRRVSRTALPVGRGI</sequence>
<accession>A0A654TWN2</accession>
<name>A0A654TWN2_MYCTX</name>
<dbReference type="Proteomes" id="UP000046680">
    <property type="component" value="Unassembled WGS sequence"/>
</dbReference>
<organism evidence="1 2">
    <name type="scientific">Mycobacterium tuberculosis</name>
    <dbReference type="NCBI Taxonomy" id="1773"/>
    <lineage>
        <taxon>Bacteria</taxon>
        <taxon>Bacillati</taxon>
        <taxon>Actinomycetota</taxon>
        <taxon>Actinomycetes</taxon>
        <taxon>Mycobacteriales</taxon>
        <taxon>Mycobacteriaceae</taxon>
        <taxon>Mycobacterium</taxon>
        <taxon>Mycobacterium tuberculosis complex</taxon>
    </lineage>
</organism>
<dbReference type="AlphaFoldDB" id="A0A654TWN2"/>
<proteinExistence type="predicted"/>
<evidence type="ECO:0000313" key="1">
    <source>
        <dbReference type="EMBL" id="CFR67207.1"/>
    </source>
</evidence>
<gene>
    <name evidence="1" type="ORF">ERS007657_00472</name>
</gene>
<reference evidence="1 2" key="1">
    <citation type="submission" date="2015-03" db="EMBL/GenBank/DDBJ databases">
        <authorList>
            <consortium name="Pathogen Informatics"/>
        </authorList>
    </citation>
    <scope>NUCLEOTIDE SEQUENCE [LARGE SCALE GENOMIC DNA]</scope>
    <source>
        <strain evidence="1 2">C09601061</strain>
    </source>
</reference>